<proteinExistence type="inferred from homology"/>
<dbReference type="InterPro" id="IPR003653">
    <property type="entry name" value="Peptidase_C48_C"/>
</dbReference>
<dbReference type="GO" id="GO:0008234">
    <property type="term" value="F:cysteine-type peptidase activity"/>
    <property type="evidence" value="ECO:0007669"/>
    <property type="project" value="InterPro"/>
</dbReference>
<evidence type="ECO:0000256" key="2">
    <source>
        <dbReference type="ARBA" id="ARBA00022670"/>
    </source>
</evidence>
<dbReference type="Gene3D" id="3.40.395.10">
    <property type="entry name" value="Adenoviral Proteinase, Chain A"/>
    <property type="match status" value="1"/>
</dbReference>
<evidence type="ECO:0000259" key="5">
    <source>
        <dbReference type="PROSITE" id="PS50600"/>
    </source>
</evidence>
<dbReference type="GO" id="GO:0006508">
    <property type="term" value="P:proteolysis"/>
    <property type="evidence" value="ECO:0007669"/>
    <property type="project" value="UniProtKB-KW"/>
</dbReference>
<keyword evidence="3" id="KW-0378">Hydrolase</keyword>
<sequence length="243" mass="28875">MRRSKWRWGVGVCLNVGFENQPNNIWQILEDFMLWFFPVCITHHWWVYAFDVSRKRLFVLDSIPNRPHDTFWSRLDAYAARLIEDMAQVAIPTYKPTQQGMPCTYTSVPVQPNGFDCGVYAINFMEYWTEGRNLNDWDYMRLLNFDFHMQDTIKLYRLEIMLDIILCHKNSVIGNALNAVGSLDRPPVRHNQPRNKRKEVRTPFTAPGTKSMLRRAAGMQKKKDEQKKINMERKRLYITFLFT</sequence>
<feature type="domain" description="Ubiquitin-like protease family profile" evidence="5">
    <location>
        <begin position="1"/>
        <end position="128"/>
    </location>
</feature>
<reference evidence="6 7" key="1">
    <citation type="submission" date="2020-01" db="EMBL/GenBank/DDBJ databases">
        <title>Genome sequence of Arachis hypogaea, cultivar Shitouqi.</title>
        <authorList>
            <person name="Zhuang W."/>
            <person name="Chen H."/>
            <person name="Varshney R."/>
            <person name="Wang D."/>
            <person name="Ming R."/>
        </authorList>
    </citation>
    <scope>NUCLEOTIDE SEQUENCE [LARGE SCALE GENOMIC DNA]</scope>
    <source>
        <tissue evidence="6">Young leaf</tissue>
    </source>
</reference>
<evidence type="ECO:0000313" key="7">
    <source>
        <dbReference type="Proteomes" id="UP000464620"/>
    </source>
</evidence>
<dbReference type="EMBL" id="CP031001">
    <property type="protein sequence ID" value="QHN79188.1"/>
    <property type="molecule type" value="Genomic_DNA"/>
</dbReference>
<name>A0A6B9VG77_ARAHY</name>
<keyword evidence="2 6" id="KW-0645">Protease</keyword>
<gene>
    <name evidence="6" type="ORF">DS421_19g667940</name>
</gene>
<protein>
    <submittedName>
        <fullName evidence="6">Ubiquitin-like-specific protease</fullName>
    </submittedName>
</protein>
<dbReference type="SUPFAM" id="SSF54001">
    <property type="entry name" value="Cysteine proteinases"/>
    <property type="match status" value="1"/>
</dbReference>
<accession>A0A6B9VG77</accession>
<dbReference type="AlphaFoldDB" id="A0A6B9VG77"/>
<feature type="region of interest" description="Disordered" evidence="4">
    <location>
        <begin position="184"/>
        <end position="205"/>
    </location>
</feature>
<dbReference type="Proteomes" id="UP000464620">
    <property type="component" value="Chromosome B09"/>
</dbReference>
<organism evidence="6 7">
    <name type="scientific">Arachis hypogaea</name>
    <name type="common">Peanut</name>
    <dbReference type="NCBI Taxonomy" id="3818"/>
    <lineage>
        <taxon>Eukaryota</taxon>
        <taxon>Viridiplantae</taxon>
        <taxon>Streptophyta</taxon>
        <taxon>Embryophyta</taxon>
        <taxon>Tracheophyta</taxon>
        <taxon>Spermatophyta</taxon>
        <taxon>Magnoliopsida</taxon>
        <taxon>eudicotyledons</taxon>
        <taxon>Gunneridae</taxon>
        <taxon>Pentapetalae</taxon>
        <taxon>rosids</taxon>
        <taxon>fabids</taxon>
        <taxon>Fabales</taxon>
        <taxon>Fabaceae</taxon>
        <taxon>Papilionoideae</taxon>
        <taxon>50 kb inversion clade</taxon>
        <taxon>dalbergioids sensu lato</taxon>
        <taxon>Dalbergieae</taxon>
        <taxon>Pterocarpus clade</taxon>
        <taxon>Arachis</taxon>
    </lineage>
</organism>
<dbReference type="Pfam" id="PF02902">
    <property type="entry name" value="Peptidase_C48"/>
    <property type="match status" value="1"/>
</dbReference>
<evidence type="ECO:0000256" key="3">
    <source>
        <dbReference type="ARBA" id="ARBA00022801"/>
    </source>
</evidence>
<dbReference type="InterPro" id="IPR038765">
    <property type="entry name" value="Papain-like_cys_pep_sf"/>
</dbReference>
<evidence type="ECO:0000313" key="6">
    <source>
        <dbReference type="EMBL" id="QHN79188.1"/>
    </source>
</evidence>
<evidence type="ECO:0000256" key="4">
    <source>
        <dbReference type="SAM" id="MobiDB-lite"/>
    </source>
</evidence>
<comment type="similarity">
    <text evidence="1">Belongs to the peptidase C48 family.</text>
</comment>
<evidence type="ECO:0000256" key="1">
    <source>
        <dbReference type="ARBA" id="ARBA00005234"/>
    </source>
</evidence>
<dbReference type="PROSITE" id="PS50600">
    <property type="entry name" value="ULP_PROTEASE"/>
    <property type="match status" value="1"/>
</dbReference>